<evidence type="ECO:0000313" key="2">
    <source>
        <dbReference type="Proteomes" id="UP000319801"/>
    </source>
</evidence>
<name>A0A556U811_BAGYA</name>
<protein>
    <submittedName>
        <fullName evidence="1">Uncharacterized protein</fullName>
    </submittedName>
</protein>
<keyword evidence="2" id="KW-1185">Reference proteome</keyword>
<comment type="caution">
    <text evidence="1">The sequence shown here is derived from an EMBL/GenBank/DDBJ whole genome shotgun (WGS) entry which is preliminary data.</text>
</comment>
<gene>
    <name evidence="1" type="ORF">Baya_9938</name>
</gene>
<sequence>MELHYSCSRKSAERYTDTDEDTRLVIVQLLRNTGTPRDSRAIVTSAALIRHRPISPLRRRLCGHVT</sequence>
<reference evidence="1 2" key="1">
    <citation type="journal article" date="2019" name="Genome Biol. Evol.">
        <title>Whole-Genome Sequencing of the Giant Devil Catfish, Bagarius yarrelli.</title>
        <authorList>
            <person name="Jiang W."/>
            <person name="Lv Y."/>
            <person name="Cheng L."/>
            <person name="Yang K."/>
            <person name="Chao B."/>
            <person name="Wang X."/>
            <person name="Li Y."/>
            <person name="Pan X."/>
            <person name="You X."/>
            <person name="Zhang Y."/>
            <person name="Yang J."/>
            <person name="Li J."/>
            <person name="Zhang X."/>
            <person name="Liu S."/>
            <person name="Sun C."/>
            <person name="Yang J."/>
            <person name="Shi Q."/>
        </authorList>
    </citation>
    <scope>NUCLEOTIDE SEQUENCE [LARGE SCALE GENOMIC DNA]</scope>
    <source>
        <strain evidence="1">JWS20170419001</strain>
        <tissue evidence="1">Muscle</tissue>
    </source>
</reference>
<proteinExistence type="predicted"/>
<accession>A0A556U811</accession>
<organism evidence="1 2">
    <name type="scientific">Bagarius yarrelli</name>
    <name type="common">Goonch</name>
    <name type="synonym">Bagrus yarrelli</name>
    <dbReference type="NCBI Taxonomy" id="175774"/>
    <lineage>
        <taxon>Eukaryota</taxon>
        <taxon>Metazoa</taxon>
        <taxon>Chordata</taxon>
        <taxon>Craniata</taxon>
        <taxon>Vertebrata</taxon>
        <taxon>Euteleostomi</taxon>
        <taxon>Actinopterygii</taxon>
        <taxon>Neopterygii</taxon>
        <taxon>Teleostei</taxon>
        <taxon>Ostariophysi</taxon>
        <taxon>Siluriformes</taxon>
        <taxon>Sisoridae</taxon>
        <taxon>Sisorinae</taxon>
        <taxon>Bagarius</taxon>
    </lineage>
</organism>
<evidence type="ECO:0000313" key="1">
    <source>
        <dbReference type="EMBL" id="TSN86043.1"/>
    </source>
</evidence>
<dbReference type="EMBL" id="VCAZ01000061">
    <property type="protein sequence ID" value="TSN86043.1"/>
    <property type="molecule type" value="Genomic_DNA"/>
</dbReference>
<dbReference type="AlphaFoldDB" id="A0A556U811"/>
<dbReference type="Proteomes" id="UP000319801">
    <property type="component" value="Unassembled WGS sequence"/>
</dbReference>